<organism evidence="1 2">
    <name type="scientific">Rhynchophorus ferrugineus</name>
    <name type="common">Red palm weevil</name>
    <name type="synonym">Curculio ferrugineus</name>
    <dbReference type="NCBI Taxonomy" id="354439"/>
    <lineage>
        <taxon>Eukaryota</taxon>
        <taxon>Metazoa</taxon>
        <taxon>Ecdysozoa</taxon>
        <taxon>Arthropoda</taxon>
        <taxon>Hexapoda</taxon>
        <taxon>Insecta</taxon>
        <taxon>Pterygota</taxon>
        <taxon>Neoptera</taxon>
        <taxon>Endopterygota</taxon>
        <taxon>Coleoptera</taxon>
        <taxon>Polyphaga</taxon>
        <taxon>Cucujiformia</taxon>
        <taxon>Curculionidae</taxon>
        <taxon>Dryophthorinae</taxon>
        <taxon>Rhynchophorus</taxon>
    </lineage>
</organism>
<name>A0A834HRG9_RHYFE</name>
<gene>
    <name evidence="1" type="ORF">GWI33_020518</name>
</gene>
<dbReference type="Proteomes" id="UP000625711">
    <property type="component" value="Unassembled WGS sequence"/>
</dbReference>
<keyword evidence="2" id="KW-1185">Reference proteome</keyword>
<accession>A0A834HRG9</accession>
<proteinExistence type="predicted"/>
<comment type="caution">
    <text evidence="1">The sequence shown here is derived from an EMBL/GenBank/DDBJ whole genome shotgun (WGS) entry which is preliminary data.</text>
</comment>
<sequence length="94" mass="10681">MELPLTAVYLFQQCPPYFPCEKFRKGLTLHRCGALPHVAPGRAEKEVEAAAAVINFAFRTSPFVCSAELTRSLFKNTRNWNSPSERRCPGRPIW</sequence>
<dbReference type="AlphaFoldDB" id="A0A834HRG9"/>
<protein>
    <submittedName>
        <fullName evidence="1">Uncharacterized protein</fullName>
    </submittedName>
</protein>
<reference evidence="1" key="1">
    <citation type="submission" date="2020-08" db="EMBL/GenBank/DDBJ databases">
        <title>Genome sequencing and assembly of the red palm weevil Rhynchophorus ferrugineus.</title>
        <authorList>
            <person name="Dias G.B."/>
            <person name="Bergman C.M."/>
            <person name="Manee M."/>
        </authorList>
    </citation>
    <scope>NUCLEOTIDE SEQUENCE</scope>
    <source>
        <strain evidence="1">AA-2017</strain>
        <tissue evidence="1">Whole larva</tissue>
    </source>
</reference>
<evidence type="ECO:0000313" key="1">
    <source>
        <dbReference type="EMBL" id="KAF7266148.1"/>
    </source>
</evidence>
<evidence type="ECO:0000313" key="2">
    <source>
        <dbReference type="Proteomes" id="UP000625711"/>
    </source>
</evidence>
<dbReference type="EMBL" id="JAACXV010014560">
    <property type="protein sequence ID" value="KAF7266148.1"/>
    <property type="molecule type" value="Genomic_DNA"/>
</dbReference>